<sequence length="82" mass="9484">MIDYNEVYSKVRDMLCEAKDMELASISEDMPLSQLKLDSLDYVELMLLANKEFGVTIETDVFADKPELKLRELCEFISQQSL</sequence>
<evidence type="ECO:0000313" key="2">
    <source>
        <dbReference type="EMBL" id="KFC82525.1"/>
    </source>
</evidence>
<reference evidence="2 3" key="1">
    <citation type="submission" date="2014-05" db="EMBL/GenBank/DDBJ databases">
        <title>ATOL: Assembling a taxonomically balanced genome-scale reconstruction of the evolutionary history of the Enterobacteriaceae.</title>
        <authorList>
            <person name="Plunkett G.III."/>
            <person name="Neeno-Eckwall E.C."/>
            <person name="Glasner J.D."/>
            <person name="Perna N.T."/>
        </authorList>
    </citation>
    <scope>NUCLEOTIDE SEQUENCE [LARGE SCALE GENOMIC DNA]</scope>
    <source>
        <strain evidence="2 3">ATCC 33852</strain>
    </source>
</reference>
<protein>
    <recommendedName>
        <fullName evidence="1">Carrier domain-containing protein</fullName>
    </recommendedName>
</protein>
<dbReference type="SUPFAM" id="SSF47336">
    <property type="entry name" value="ACP-like"/>
    <property type="match status" value="1"/>
</dbReference>
<organism evidence="2 3">
    <name type="scientific">Ewingella americana (strain ATCC 33852 / DSM 4580 / CCUG 14506 / JCM 5911 / LMG 7869 / NCTC 12157 / CDC 1468-78)</name>
    <dbReference type="NCBI Taxonomy" id="910964"/>
    <lineage>
        <taxon>Bacteria</taxon>
        <taxon>Pseudomonadati</taxon>
        <taxon>Pseudomonadota</taxon>
        <taxon>Gammaproteobacteria</taxon>
        <taxon>Enterobacterales</taxon>
        <taxon>Yersiniaceae</taxon>
        <taxon>Ewingella</taxon>
    </lineage>
</organism>
<dbReference type="InterPro" id="IPR036736">
    <property type="entry name" value="ACP-like_sf"/>
</dbReference>
<dbReference type="RefSeq" id="WP_034789969.1">
    <property type="nucleotide sequence ID" value="NZ_JMPJ01000040.1"/>
</dbReference>
<dbReference type="Gene3D" id="1.10.1200.10">
    <property type="entry name" value="ACP-like"/>
    <property type="match status" value="1"/>
</dbReference>
<dbReference type="GeneID" id="78379771"/>
<dbReference type="AlphaFoldDB" id="A0A085GFN0"/>
<proteinExistence type="predicted"/>
<gene>
    <name evidence="2" type="ORF">GEAM_1423</name>
</gene>
<dbReference type="PROSITE" id="PS50075">
    <property type="entry name" value="CARRIER"/>
    <property type="match status" value="1"/>
</dbReference>
<comment type="caution">
    <text evidence="2">The sequence shown here is derived from an EMBL/GenBank/DDBJ whole genome shotgun (WGS) entry which is preliminary data.</text>
</comment>
<evidence type="ECO:0000313" key="3">
    <source>
        <dbReference type="Proteomes" id="UP000028640"/>
    </source>
</evidence>
<dbReference type="eggNOG" id="COG0236">
    <property type="taxonomic scope" value="Bacteria"/>
</dbReference>
<accession>A0A085GFN0</accession>
<keyword evidence="3" id="KW-1185">Reference proteome</keyword>
<dbReference type="OrthoDB" id="6575267at2"/>
<evidence type="ECO:0000259" key="1">
    <source>
        <dbReference type="PROSITE" id="PS50075"/>
    </source>
</evidence>
<dbReference type="EMBL" id="JMPJ01000040">
    <property type="protein sequence ID" value="KFC82525.1"/>
    <property type="molecule type" value="Genomic_DNA"/>
</dbReference>
<name>A0A085GFN0_EWIA3</name>
<dbReference type="InterPro" id="IPR009081">
    <property type="entry name" value="PP-bd_ACP"/>
</dbReference>
<feature type="domain" description="Carrier" evidence="1">
    <location>
        <begin position="2"/>
        <end position="81"/>
    </location>
</feature>
<dbReference type="STRING" id="910964.GEAM_1423"/>
<dbReference type="Pfam" id="PF00550">
    <property type="entry name" value="PP-binding"/>
    <property type="match status" value="1"/>
</dbReference>
<dbReference type="Proteomes" id="UP000028640">
    <property type="component" value="Unassembled WGS sequence"/>
</dbReference>